<gene>
    <name evidence="1" type="ORF">PSRA_0525</name>
</gene>
<dbReference type="EMBL" id="MWWR01000004">
    <property type="protein sequence ID" value="OZG52336.1"/>
    <property type="molecule type" value="Genomic_DNA"/>
</dbReference>
<reference evidence="1 2" key="1">
    <citation type="journal article" date="2017" name="BMC Genomics">
        <title>Comparative genomic and phylogenomic analyses of the Bifidobacteriaceae family.</title>
        <authorList>
            <person name="Lugli G.A."/>
            <person name="Milani C."/>
            <person name="Turroni F."/>
            <person name="Duranti S."/>
            <person name="Mancabelli L."/>
            <person name="Mangifesta M."/>
            <person name="Ferrario C."/>
            <person name="Modesto M."/>
            <person name="Mattarelli P."/>
            <person name="Jiri K."/>
            <person name="van Sinderen D."/>
            <person name="Ventura M."/>
        </authorList>
    </citation>
    <scope>NUCLEOTIDE SEQUENCE [LARGE SCALE GENOMIC DNA]</scope>
    <source>
        <strain evidence="1 2">DSM 24742</strain>
    </source>
</reference>
<comment type="caution">
    <text evidence="1">The sequence shown here is derived from an EMBL/GenBank/DDBJ whole genome shotgun (WGS) entry which is preliminary data.</text>
</comment>
<dbReference type="OrthoDB" id="9815339at2"/>
<keyword evidence="2" id="KW-1185">Reference proteome</keyword>
<protein>
    <submittedName>
        <fullName evidence="1">LPS biosynthesis protein</fullName>
    </submittedName>
</protein>
<dbReference type="Pfam" id="PF05045">
    <property type="entry name" value="RgpF"/>
    <property type="match status" value="1"/>
</dbReference>
<dbReference type="AlphaFoldDB" id="A0A261F094"/>
<name>A0A261F094_9BIFI</name>
<sequence>MAQNEDKTLTPGTTNRLAIFCFYDKDGHAGDYVSVFLRALMPHVRRLVIVSNGDLDDATRHMFKSFTPHVIERENKGLDTAAYKQVLLQVGWDQLEQFDEVICCNDTCYGPVYPFSEVFDEMNTRPVDFWGMTAYAGNTMTNDEVLPLHLQAYWHVYRRSLVSSDAFHEYWESMKPSNDYAFNTRQHEIPFTQHFADLGFTWDAYVDWRKYEGYTPYSLLDMPMETVRDSRCPFIKRKIFAIPPIVGLEHTAVQTVKQVYDFVFEHTDYDTDLIWQDLLRGHNVSDLRQIMHLEYILPSHTLNPSRPQQGKPAPHRVRSAFIYHIFFLDLLDDTLHYFANIPEETDAYITTNPDKVDQIREALKEHGITRPVTFIPVENRGRDVSALFVASRDVVLSGKYDVIGFAHDKKSTQNTAELGRQGTEALAFGQKLMENTLGSREYAENVLTLFSDNERLGQVCPPPPYHAVYFPVTKPLDWGPNYDATINLLHRMNINVPISSFANTVSAIGSCYWFRVDALRPLFDLALDYTDFLPEGEMGPDGTISHAIERANGYVAQSQGYYPAWVMTDEYARIEASTLNTLLDNFVGSLPPSLRGITPYKTLQKQSPAHRYVYEGAEVATRGVNWVWQHSVDKLPARISQPLGRGRAKVDIGLRRLAHAMLNRLRAFRQR</sequence>
<evidence type="ECO:0000313" key="1">
    <source>
        <dbReference type="EMBL" id="OZG52336.1"/>
    </source>
</evidence>
<dbReference type="InterPro" id="IPR007739">
    <property type="entry name" value="RgpF"/>
</dbReference>
<dbReference type="Proteomes" id="UP000216725">
    <property type="component" value="Unassembled WGS sequence"/>
</dbReference>
<proteinExistence type="predicted"/>
<organism evidence="1 2">
    <name type="scientific">Pseudoscardovia radai</name>
    <dbReference type="NCBI Taxonomy" id="987066"/>
    <lineage>
        <taxon>Bacteria</taxon>
        <taxon>Bacillati</taxon>
        <taxon>Actinomycetota</taxon>
        <taxon>Actinomycetes</taxon>
        <taxon>Bifidobacteriales</taxon>
        <taxon>Bifidobacteriaceae</taxon>
        <taxon>Pseudoscardovia</taxon>
    </lineage>
</organism>
<evidence type="ECO:0000313" key="2">
    <source>
        <dbReference type="Proteomes" id="UP000216725"/>
    </source>
</evidence>
<accession>A0A261F094</accession>
<dbReference type="RefSeq" id="WP_094660359.1">
    <property type="nucleotide sequence ID" value="NZ_JBKZBO010000060.1"/>
</dbReference>